<dbReference type="CDD" id="cd24023">
    <property type="entry name" value="ASKHA_NBD_ParM_Alp7A-like"/>
    <property type="match status" value="1"/>
</dbReference>
<organism evidence="2 3">
    <name type="scientific">Bacillus thuringiensis serovar mexicanensis</name>
    <dbReference type="NCBI Taxonomy" id="180868"/>
    <lineage>
        <taxon>Bacteria</taxon>
        <taxon>Bacillati</taxon>
        <taxon>Bacillota</taxon>
        <taxon>Bacilli</taxon>
        <taxon>Bacillales</taxon>
        <taxon>Bacillaceae</taxon>
        <taxon>Bacillus</taxon>
        <taxon>Bacillus cereus group</taxon>
    </lineage>
</organism>
<dbReference type="Pfam" id="PF17989">
    <property type="entry name" value="ALP_N"/>
    <property type="match status" value="1"/>
</dbReference>
<evidence type="ECO:0000313" key="2">
    <source>
        <dbReference type="EMBL" id="OTW49513.1"/>
    </source>
</evidence>
<dbReference type="Gene3D" id="3.30.420.40">
    <property type="match status" value="2"/>
</dbReference>
<dbReference type="AlphaFoldDB" id="A0A242W9W2"/>
<dbReference type="EMBL" id="NFCF01000069">
    <property type="protein sequence ID" value="OTW49513.1"/>
    <property type="molecule type" value="Genomic_DNA"/>
</dbReference>
<evidence type="ECO:0000313" key="3">
    <source>
        <dbReference type="Proteomes" id="UP000195152"/>
    </source>
</evidence>
<gene>
    <name evidence="2" type="ORF">BK699_11240</name>
</gene>
<proteinExistence type="predicted"/>
<reference evidence="2 3" key="1">
    <citation type="submission" date="2016-10" db="EMBL/GenBank/DDBJ databases">
        <title>Comparative genomics of Bacillus thuringiensis reveals a path to pathogens against multiple invertebrate hosts.</title>
        <authorList>
            <person name="Zheng J."/>
            <person name="Gao Q."/>
            <person name="Liu H."/>
            <person name="Peng D."/>
            <person name="Ruan L."/>
            <person name="Sun M."/>
        </authorList>
    </citation>
    <scope>NUCLEOTIDE SEQUENCE [LARGE SCALE GENOMIC DNA]</scope>
    <source>
        <strain evidence="2">BGSC 4AC1</strain>
    </source>
</reference>
<dbReference type="RefSeq" id="WP_086401327.1">
    <property type="nucleotide sequence ID" value="NZ_NFCF01000069.1"/>
</dbReference>
<feature type="domain" description="Actin-like protein N-terminal" evidence="1">
    <location>
        <begin position="50"/>
        <end position="180"/>
    </location>
</feature>
<dbReference type="Proteomes" id="UP000195152">
    <property type="component" value="Unassembled WGS sequence"/>
</dbReference>
<comment type="caution">
    <text evidence="2">The sequence shown here is derived from an EMBL/GenBank/DDBJ whole genome shotgun (WGS) entry which is preliminary data.</text>
</comment>
<dbReference type="InterPro" id="IPR040607">
    <property type="entry name" value="ALP_N"/>
</dbReference>
<dbReference type="InterPro" id="IPR043129">
    <property type="entry name" value="ATPase_NBD"/>
</dbReference>
<name>A0A242W9W2_BACTU</name>
<dbReference type="SUPFAM" id="SSF53067">
    <property type="entry name" value="Actin-like ATPase domain"/>
    <property type="match status" value="2"/>
</dbReference>
<sequence>MAILKAGADAGNSGLKLNVLGFDPLFIPSIYSHHIGEATNILSDEDISVEELENNIDLTISSPTLKANNMRYIIGQKVIDENIKGIEMEKKSDKSKDDLVLLVTLAGLAISAMKKHPNKNKIDVTYDLSVALPVATITPQTAQEFVERYMNHHTVKFHHPSGREVVVNIQVEFCKCLPEGAAGSWGIVYDEKGKTIKRKVETTEDKTTEIDFVDKTILSFDIGAGTTEEVVSHGVSFKHKMSRGLPYGVKETLLDIIKVWNLNNKQKTIDSIAEFNAIYLDSEHPRHIRLKEASRGALLGLANRIATDIINKIDDMKDDPYVFIYGGGAAIVKESLQQILEQKGRLTNVIFLKDPLFVNARGLLVYTCSPRFEELKEKALAPVGEK</sequence>
<accession>A0A242W9W2</accession>
<evidence type="ECO:0000259" key="1">
    <source>
        <dbReference type="Pfam" id="PF17989"/>
    </source>
</evidence>
<protein>
    <submittedName>
        <fullName evidence="2">Peptide ABC transporter substrate-binding protein</fullName>
    </submittedName>
</protein>